<dbReference type="Gene3D" id="3.40.1440.40">
    <property type="match status" value="1"/>
</dbReference>
<proteinExistence type="predicted"/>
<comment type="caution">
    <text evidence="2">The sequence shown here is derived from an EMBL/GenBank/DDBJ whole genome shotgun (WGS) entry which is preliminary data.</text>
</comment>
<dbReference type="EMBL" id="JACFYJ010000009">
    <property type="protein sequence ID" value="MEI5997202.1"/>
    <property type="molecule type" value="Genomic_DNA"/>
</dbReference>
<dbReference type="CDD" id="cd10436">
    <property type="entry name" value="GIY-YIG_EndoII_Hpy188I_like"/>
    <property type="match status" value="1"/>
</dbReference>
<dbReference type="Proteomes" id="UP001386437">
    <property type="component" value="Unassembled WGS sequence"/>
</dbReference>
<dbReference type="InterPro" id="IPR000305">
    <property type="entry name" value="GIY-YIG_endonuc"/>
</dbReference>
<accession>A0ABU8INM2</accession>
<organism evidence="2 3">
    <name type="scientific">Paraburkholderia bengalensis</name>
    <dbReference type="NCBI Taxonomy" id="2747562"/>
    <lineage>
        <taxon>Bacteria</taxon>
        <taxon>Pseudomonadati</taxon>
        <taxon>Pseudomonadota</taxon>
        <taxon>Betaproteobacteria</taxon>
        <taxon>Burkholderiales</taxon>
        <taxon>Burkholderiaceae</taxon>
        <taxon>Paraburkholderia</taxon>
    </lineage>
</organism>
<sequence>MKRLFEIGFAPVGRWRLRDGCLHLELTDKVHHANVLYAFISGEDVLYVGKTTKTLRGRLASYLKPSESQRTNTRNNGAIRDFLSAGREVDILALPDLGLHRYGGFKINFAAALEDSIIQTLTPPWNGTRSKGTKDDDEDLDQSEIDAAAAALDIDTAPSAPSFRFVLQTTYYKTGFFNVSVENQNLFGPQGSSIDIYCGPEKALVQGRFDRTTNSNGTPRVYGYVPLRDWFQANFEPMQSVTVRIVGPASIELKKES</sequence>
<name>A0ABU8INM2_9BURK</name>
<gene>
    <name evidence="2" type="ORF">H3V53_08300</name>
</gene>
<feature type="domain" description="GIY-YIG" evidence="1">
    <location>
        <begin position="32"/>
        <end position="127"/>
    </location>
</feature>
<evidence type="ECO:0000313" key="3">
    <source>
        <dbReference type="Proteomes" id="UP001386437"/>
    </source>
</evidence>
<reference evidence="2 3" key="1">
    <citation type="journal article" date="2022" name="Arch. Microbiol.">
        <title>Paraburkholderia bengalensis sp. nov. isolated from roots of Oryza sativa, IR64.</title>
        <authorList>
            <person name="Nag P."/>
            <person name="Mondal N."/>
            <person name="Sarkar J."/>
            <person name="Das S."/>
        </authorList>
    </citation>
    <scope>NUCLEOTIDE SEQUENCE [LARGE SCALE GENOMIC DNA]</scope>
    <source>
        <strain evidence="2 3">IR64_4_BI</strain>
    </source>
</reference>
<keyword evidence="3" id="KW-1185">Reference proteome</keyword>
<dbReference type="RefSeq" id="WP_336597564.1">
    <property type="nucleotide sequence ID" value="NZ_JACFYJ010000009.1"/>
</dbReference>
<evidence type="ECO:0000259" key="1">
    <source>
        <dbReference type="PROSITE" id="PS50164"/>
    </source>
</evidence>
<dbReference type="PROSITE" id="PS50164">
    <property type="entry name" value="GIY_YIG"/>
    <property type="match status" value="1"/>
</dbReference>
<dbReference type="InterPro" id="IPR044556">
    <property type="entry name" value="EndoII-like_GIY-YIG"/>
</dbReference>
<dbReference type="InterPro" id="IPR053748">
    <property type="entry name" value="Host_DNA_Degrad_Endo"/>
</dbReference>
<evidence type="ECO:0000313" key="2">
    <source>
        <dbReference type="EMBL" id="MEI5997202.1"/>
    </source>
</evidence>
<protein>
    <submittedName>
        <fullName evidence="2">GIY-YIG nuclease family protein</fullName>
    </submittedName>
</protein>